<dbReference type="EMBL" id="BEWI01000032">
    <property type="protein sequence ID" value="GAY22094.1"/>
    <property type="molecule type" value="Genomic_DNA"/>
</dbReference>
<keyword evidence="1" id="KW-0472">Membrane</keyword>
<keyword evidence="1" id="KW-1133">Transmembrane helix</keyword>
<proteinExistence type="predicted"/>
<feature type="transmembrane region" description="Helical" evidence="1">
    <location>
        <begin position="20"/>
        <end position="42"/>
    </location>
</feature>
<evidence type="ECO:0000256" key="1">
    <source>
        <dbReference type="SAM" id="Phobius"/>
    </source>
</evidence>
<evidence type="ECO:0000313" key="2">
    <source>
        <dbReference type="EMBL" id="GAY22094.1"/>
    </source>
</evidence>
<dbReference type="AlphaFoldDB" id="A0A292ZGT3"/>
<reference evidence="2 3" key="2">
    <citation type="journal article" date="2013" name="Environ. Sci. Technol.">
        <title>The 4-tert-butylphenol-utilizing bacterium Sphingobium fuliginis OMI can degrade bisphenols via phenolic ring hydroxylation and meta-cleavage pathway.</title>
        <authorList>
            <person name="Ogata Y."/>
            <person name="Goda S."/>
            <person name="Toyama T."/>
            <person name="Sei K."/>
            <person name="Ike M."/>
        </authorList>
    </citation>
    <scope>NUCLEOTIDE SEQUENCE [LARGE SCALE GENOMIC DNA]</scope>
    <source>
        <strain evidence="2 3">OMI</strain>
    </source>
</reference>
<sequence>MREGDPRHQTNGRNGRHQPYTHLFLPTFIYDLPTFTGFVVLLKISYSRKRWRFLSHDRQRASGPSVR</sequence>
<keyword evidence="1" id="KW-0812">Transmembrane</keyword>
<organism evidence="2 3">
    <name type="scientific">Sphingobium fuliginis (strain ATCC 27551)</name>
    <dbReference type="NCBI Taxonomy" id="336203"/>
    <lineage>
        <taxon>Bacteria</taxon>
        <taxon>Pseudomonadati</taxon>
        <taxon>Pseudomonadota</taxon>
        <taxon>Alphaproteobacteria</taxon>
        <taxon>Sphingomonadales</taxon>
        <taxon>Sphingomonadaceae</taxon>
        <taxon>Sphingobium</taxon>
    </lineage>
</organism>
<accession>A0A292ZGT3</accession>
<evidence type="ECO:0000313" key="3">
    <source>
        <dbReference type="Proteomes" id="UP000221538"/>
    </source>
</evidence>
<dbReference type="Proteomes" id="UP000221538">
    <property type="component" value="Unassembled WGS sequence"/>
</dbReference>
<gene>
    <name evidence="2" type="ORF">SFOMI_2649</name>
</gene>
<reference evidence="2 3" key="1">
    <citation type="journal article" date="2013" name="Biodegradation">
        <title>Occurrence of 4-tert-butylphenol (4-t-BP) biodegradation in an aquatic sample caused by the presence of Spirodela polyrrhiza and isolation of a 4-t-BP-utilizing bacterium.</title>
        <authorList>
            <person name="Ogata Y."/>
            <person name="Toyama T."/>
            <person name="Yu N."/>
            <person name="Wang X."/>
            <person name="Sei K."/>
            <person name="Ike M."/>
        </authorList>
    </citation>
    <scope>NUCLEOTIDE SEQUENCE [LARGE SCALE GENOMIC DNA]</scope>
    <source>
        <strain evidence="2 3">OMI</strain>
    </source>
</reference>
<name>A0A292ZGT3_SPHSA</name>
<comment type="caution">
    <text evidence="2">The sequence shown here is derived from an EMBL/GenBank/DDBJ whole genome shotgun (WGS) entry which is preliminary data.</text>
</comment>
<protein>
    <submittedName>
        <fullName evidence="2">Uncharacterized protein</fullName>
    </submittedName>
</protein>